<evidence type="ECO:0000313" key="6">
    <source>
        <dbReference type="Proteomes" id="UP001500567"/>
    </source>
</evidence>
<accession>A0ABP7SVT4</accession>
<dbReference type="InterPro" id="IPR002505">
    <property type="entry name" value="PTA_PTB"/>
</dbReference>
<evidence type="ECO:0000256" key="2">
    <source>
        <dbReference type="ARBA" id="ARBA00023315"/>
    </source>
</evidence>
<keyword evidence="1" id="KW-0808">Transferase</keyword>
<dbReference type="Gene3D" id="3.40.718.10">
    <property type="entry name" value="Isopropylmalate Dehydrogenase"/>
    <property type="match status" value="1"/>
</dbReference>
<dbReference type="PANTHER" id="PTHR43356:SF3">
    <property type="entry name" value="PHOSPHATE ACETYLTRANSFERASE"/>
    <property type="match status" value="1"/>
</dbReference>
<dbReference type="InterPro" id="IPR050500">
    <property type="entry name" value="Phos_Acetyltrans/Butyryltrans"/>
</dbReference>
<dbReference type="Pfam" id="PF01515">
    <property type="entry name" value="PTA_PTB"/>
    <property type="match status" value="1"/>
</dbReference>
<name>A0ABP7SVT4_9BACT</name>
<dbReference type="Proteomes" id="UP001500567">
    <property type="component" value="Unassembled WGS sequence"/>
</dbReference>
<organism evidence="5 6">
    <name type="scientific">Hymenobacter fastidiosus</name>
    <dbReference type="NCBI Taxonomy" id="486264"/>
    <lineage>
        <taxon>Bacteria</taxon>
        <taxon>Pseudomonadati</taxon>
        <taxon>Bacteroidota</taxon>
        <taxon>Cytophagia</taxon>
        <taxon>Cytophagales</taxon>
        <taxon>Hymenobacteraceae</taxon>
        <taxon>Hymenobacter</taxon>
    </lineage>
</organism>
<feature type="region of interest" description="Disordered" evidence="3">
    <location>
        <begin position="83"/>
        <end position="104"/>
    </location>
</feature>
<gene>
    <name evidence="5" type="ORF">GCM10022408_33560</name>
</gene>
<keyword evidence="6" id="KW-1185">Reference proteome</keyword>
<sequence>MLIFPDLNTGNNTYKAVQRETGALAIGPMLQGLNKPVNDLSRGCTVDDIYIAVSRTVWLPVRRMPAVGPVVACAMPPEQRQLTKIGPTAEKAAGPGRTPFAKPL</sequence>
<keyword evidence="2" id="KW-0012">Acyltransferase</keyword>
<evidence type="ECO:0000259" key="4">
    <source>
        <dbReference type="Pfam" id="PF01515"/>
    </source>
</evidence>
<dbReference type="EMBL" id="BAABDJ010000038">
    <property type="protein sequence ID" value="GAA4017301.1"/>
    <property type="molecule type" value="Genomic_DNA"/>
</dbReference>
<dbReference type="PANTHER" id="PTHR43356">
    <property type="entry name" value="PHOSPHATE ACETYLTRANSFERASE"/>
    <property type="match status" value="1"/>
</dbReference>
<dbReference type="SUPFAM" id="SSF53659">
    <property type="entry name" value="Isocitrate/Isopropylmalate dehydrogenase-like"/>
    <property type="match status" value="1"/>
</dbReference>
<evidence type="ECO:0000313" key="5">
    <source>
        <dbReference type="EMBL" id="GAA4017301.1"/>
    </source>
</evidence>
<proteinExistence type="predicted"/>
<feature type="domain" description="Phosphate acetyl/butaryl transferase" evidence="4">
    <location>
        <begin position="2"/>
        <end position="53"/>
    </location>
</feature>
<comment type="caution">
    <text evidence="5">The sequence shown here is derived from an EMBL/GenBank/DDBJ whole genome shotgun (WGS) entry which is preliminary data.</text>
</comment>
<evidence type="ECO:0000256" key="1">
    <source>
        <dbReference type="ARBA" id="ARBA00022679"/>
    </source>
</evidence>
<reference evidence="6" key="1">
    <citation type="journal article" date="2019" name="Int. J. Syst. Evol. Microbiol.">
        <title>The Global Catalogue of Microorganisms (GCM) 10K type strain sequencing project: providing services to taxonomists for standard genome sequencing and annotation.</title>
        <authorList>
            <consortium name="The Broad Institute Genomics Platform"/>
            <consortium name="The Broad Institute Genome Sequencing Center for Infectious Disease"/>
            <person name="Wu L."/>
            <person name="Ma J."/>
        </authorList>
    </citation>
    <scope>NUCLEOTIDE SEQUENCE [LARGE SCALE GENOMIC DNA]</scope>
    <source>
        <strain evidence="6">JCM 17224</strain>
    </source>
</reference>
<protein>
    <recommendedName>
        <fullName evidence="4">Phosphate acetyl/butaryl transferase domain-containing protein</fullName>
    </recommendedName>
</protein>
<evidence type="ECO:0000256" key="3">
    <source>
        <dbReference type="SAM" id="MobiDB-lite"/>
    </source>
</evidence>